<dbReference type="SUPFAM" id="SSF46785">
    <property type="entry name" value="Winged helix' DNA-binding domain"/>
    <property type="match status" value="1"/>
</dbReference>
<organism evidence="6">
    <name type="scientific">Burkholderia sp. (strain CCGE1003)</name>
    <dbReference type="NCBI Taxonomy" id="640512"/>
    <lineage>
        <taxon>Bacteria</taxon>
        <taxon>Pseudomonadati</taxon>
        <taxon>Pseudomonadota</taxon>
        <taxon>Betaproteobacteria</taxon>
        <taxon>Burkholderiales</taxon>
        <taxon>Burkholderiaceae</taxon>
        <taxon>Burkholderia</taxon>
    </lineage>
</organism>
<dbReference type="Pfam" id="PF03466">
    <property type="entry name" value="LysR_substrate"/>
    <property type="match status" value="1"/>
</dbReference>
<dbReference type="EMBL" id="CP002218">
    <property type="protein sequence ID" value="ADN61802.1"/>
    <property type="molecule type" value="Genomic_DNA"/>
</dbReference>
<dbReference type="InterPro" id="IPR036390">
    <property type="entry name" value="WH_DNA-bd_sf"/>
</dbReference>
<evidence type="ECO:0000256" key="2">
    <source>
        <dbReference type="ARBA" id="ARBA00023015"/>
    </source>
</evidence>
<name>E1THE5_BURSG</name>
<dbReference type="PANTHER" id="PTHR30126">
    <property type="entry name" value="HTH-TYPE TRANSCRIPTIONAL REGULATOR"/>
    <property type="match status" value="1"/>
</dbReference>
<accession>E1THE5</accession>
<evidence type="ECO:0000256" key="4">
    <source>
        <dbReference type="ARBA" id="ARBA00023163"/>
    </source>
</evidence>
<evidence type="ECO:0000313" key="6">
    <source>
        <dbReference type="EMBL" id="ADN61802.1"/>
    </source>
</evidence>
<dbReference type="Gene3D" id="3.40.190.290">
    <property type="match status" value="1"/>
</dbReference>
<evidence type="ECO:0000259" key="5">
    <source>
        <dbReference type="PROSITE" id="PS50931"/>
    </source>
</evidence>
<dbReference type="STRING" id="640512.BC1003_5891"/>
<comment type="similarity">
    <text evidence="1">Belongs to the LysR transcriptional regulatory family.</text>
</comment>
<dbReference type="KEGG" id="bgf:BC1003_5891"/>
<evidence type="ECO:0000256" key="3">
    <source>
        <dbReference type="ARBA" id="ARBA00023125"/>
    </source>
</evidence>
<gene>
    <name evidence="6" type="ordered locus">BC1003_5891</name>
</gene>
<dbReference type="InterPro" id="IPR000847">
    <property type="entry name" value="LysR_HTH_N"/>
</dbReference>
<dbReference type="OrthoDB" id="5293066at2"/>
<protein>
    <submittedName>
        <fullName evidence="6">Transcriptional regulator, LysR family</fullName>
    </submittedName>
</protein>
<dbReference type="InterPro" id="IPR036388">
    <property type="entry name" value="WH-like_DNA-bd_sf"/>
</dbReference>
<dbReference type="InterPro" id="IPR005119">
    <property type="entry name" value="LysR_subst-bd"/>
</dbReference>
<reference evidence="6" key="1">
    <citation type="submission" date="2010-09" db="EMBL/GenBank/DDBJ databases">
        <title>Complete sequence of chromosome2 of Burkholderia sp. CCGE1003.</title>
        <authorList>
            <consortium name="US DOE Joint Genome Institute"/>
            <person name="Lucas S."/>
            <person name="Copeland A."/>
            <person name="Lapidus A."/>
            <person name="Cheng J.-F."/>
            <person name="Bruce D."/>
            <person name="Goodwin L."/>
            <person name="Pitluck S."/>
            <person name="Daligault H."/>
            <person name="Davenport K."/>
            <person name="Detter J.C."/>
            <person name="Han C."/>
            <person name="Tapia R."/>
            <person name="Land M."/>
            <person name="Hauser L."/>
            <person name="Jeffries C."/>
            <person name="Kyrpides N."/>
            <person name="Ivanova N."/>
            <person name="Ovchinnikova G."/>
            <person name="Martinez-Romero E."/>
            <person name="Rogel M.A."/>
            <person name="Auchtung J."/>
            <person name="Tiedje J.M."/>
            <person name="Woyke T."/>
        </authorList>
    </citation>
    <scope>NUCLEOTIDE SEQUENCE</scope>
    <source>
        <strain evidence="6">CCGE1003</strain>
    </source>
</reference>
<feature type="domain" description="HTH lysR-type" evidence="5">
    <location>
        <begin position="5"/>
        <end position="62"/>
    </location>
</feature>
<dbReference type="SUPFAM" id="SSF53850">
    <property type="entry name" value="Periplasmic binding protein-like II"/>
    <property type="match status" value="1"/>
</dbReference>
<evidence type="ECO:0000256" key="1">
    <source>
        <dbReference type="ARBA" id="ARBA00009437"/>
    </source>
</evidence>
<sequence>MAIKLSLEALEVLDAIDRTGTFAEAADLLHKVPSTLTYLVQKIESDLSVELFDRSGRRAKLTPAGRVVVEEGRQLLKAARQLEEKAQGIHQGWESELRICLDEILPFGSLWPLVREFYTLETITRLRFSTEVLGGVWDALITRRADLAVGAVGEPPHAANIAVQPIGTMRHVFVVAAGHPLAAMPEPLDSGTIARYRGVVISDTSRELRPQSVATHDGQPVIIVPTLAAKLGALCEGIAVGMLPERVAERAIGEGRLVSKRVTGVREHTQCYLAWREDKCGHALDWWVEQLDKGDLIKRLFDYADRGLGAACN</sequence>
<dbReference type="PANTHER" id="PTHR30126:SF4">
    <property type="entry name" value="LYSR FAMILY TRANSCRIPTIONAL REGULATOR"/>
    <property type="match status" value="1"/>
</dbReference>
<dbReference type="Pfam" id="PF00126">
    <property type="entry name" value="HTH_1"/>
    <property type="match status" value="1"/>
</dbReference>
<dbReference type="PROSITE" id="PS50931">
    <property type="entry name" value="HTH_LYSR"/>
    <property type="match status" value="1"/>
</dbReference>
<dbReference type="eggNOG" id="COG0583">
    <property type="taxonomic scope" value="Bacteria"/>
</dbReference>
<proteinExistence type="inferred from homology"/>
<dbReference type="GO" id="GO:0000976">
    <property type="term" value="F:transcription cis-regulatory region binding"/>
    <property type="evidence" value="ECO:0007669"/>
    <property type="project" value="TreeGrafter"/>
</dbReference>
<dbReference type="AlphaFoldDB" id="E1THE5"/>
<keyword evidence="4" id="KW-0804">Transcription</keyword>
<keyword evidence="3" id="KW-0238">DNA-binding</keyword>
<dbReference type="Gene3D" id="1.10.10.10">
    <property type="entry name" value="Winged helix-like DNA-binding domain superfamily/Winged helix DNA-binding domain"/>
    <property type="match status" value="1"/>
</dbReference>
<keyword evidence="2" id="KW-0805">Transcription regulation</keyword>
<dbReference type="GO" id="GO:0003700">
    <property type="term" value="F:DNA-binding transcription factor activity"/>
    <property type="evidence" value="ECO:0007669"/>
    <property type="project" value="InterPro"/>
</dbReference>
<dbReference type="HOGENOM" id="CLU_039613_35_1_4"/>